<evidence type="ECO:0000259" key="11">
    <source>
        <dbReference type="PROSITE" id="PS51910"/>
    </source>
</evidence>
<dbReference type="Proteomes" id="UP000095009">
    <property type="component" value="Unassembled WGS sequence"/>
</dbReference>
<keyword evidence="7 9" id="KW-0326">Glycosidase</keyword>
<evidence type="ECO:0000256" key="3">
    <source>
        <dbReference type="ARBA" id="ARBA00022669"/>
    </source>
</evidence>
<dbReference type="InterPro" id="IPR050542">
    <property type="entry name" value="Glycosyl_Hydrlase18_Chitinase"/>
</dbReference>
<sequence length="373" mass="39136">ASAFSIAGNENVVVYWGQNSAGSQESLATYCESDAVDLVVLSFLTTFPGSNNLPEMNIVGCYSTFPGTNLLHCPDIASQIKTCQSLGKKVILSLGGAVGEYGFTSNEEANEFAGTLWNMFLGGTSTQRPFDDAILDGIDLDIENRNPTGYASMVTTLRSTYFPLDTSRTYYVAAAPQCVYPDASVGDAMANSYIDFAFVQFYNNPCSVSGSFNWDTWVQYAASSPNPNIKIYLGLPGATSAAGSGYLSFSEMEAAIALIQNDANFGGVMFWDASQAFANKNSAGVNYAVAAKNAMALGGVVTKSSIVATIFSTSIPTALTSSTVITTITSVIATRTSNIFSTITTNLVQTAVQTAVITSSSGAEPSSSITATS</sequence>
<dbReference type="Pfam" id="PF00704">
    <property type="entry name" value="Glyco_hydro_18"/>
    <property type="match status" value="1"/>
</dbReference>
<dbReference type="SUPFAM" id="SSF51445">
    <property type="entry name" value="(Trans)glycosidases"/>
    <property type="match status" value="1"/>
</dbReference>
<protein>
    <recommendedName>
        <fullName evidence="2">chitinase</fullName>
        <ecNumber evidence="2">3.2.1.14</ecNumber>
    </recommendedName>
</protein>
<evidence type="ECO:0000256" key="9">
    <source>
        <dbReference type="RuleBase" id="RU000489"/>
    </source>
</evidence>
<keyword evidence="13" id="KW-1185">Reference proteome</keyword>
<dbReference type="InterPro" id="IPR045321">
    <property type="entry name" value="Cts1-like"/>
</dbReference>
<comment type="catalytic activity">
    <reaction evidence="1">
        <text>Random endo-hydrolysis of N-acetyl-beta-D-glucosaminide (1-&gt;4)-beta-linkages in chitin and chitodextrins.</text>
        <dbReference type="EC" id="3.2.1.14"/>
    </reaction>
</comment>
<keyword evidence="5" id="KW-0146">Chitin degradation</keyword>
<evidence type="ECO:0000256" key="7">
    <source>
        <dbReference type="ARBA" id="ARBA00023295"/>
    </source>
</evidence>
<dbReference type="EMBL" id="KV454407">
    <property type="protein sequence ID" value="ODQ67172.1"/>
    <property type="molecule type" value="Genomic_DNA"/>
</dbReference>
<dbReference type="PANTHER" id="PTHR45708:SF49">
    <property type="entry name" value="ENDOCHITINASE"/>
    <property type="match status" value="1"/>
</dbReference>
<name>A0A1E3PQI1_9ASCO</name>
<comment type="similarity">
    <text evidence="10">Belongs to the glycosyl hydrolase 18 family.</text>
</comment>
<dbReference type="PANTHER" id="PTHR45708">
    <property type="entry name" value="ENDOCHITINASE"/>
    <property type="match status" value="1"/>
</dbReference>
<dbReference type="InterPro" id="IPR001223">
    <property type="entry name" value="Glyco_hydro18_cat"/>
</dbReference>
<dbReference type="Gene3D" id="3.20.20.80">
    <property type="entry name" value="Glycosidases"/>
    <property type="match status" value="1"/>
</dbReference>
<dbReference type="CDD" id="cd02877">
    <property type="entry name" value="GH18_hevamine_XipI_class_III"/>
    <property type="match status" value="1"/>
</dbReference>
<dbReference type="AlphaFoldDB" id="A0A1E3PQI1"/>
<evidence type="ECO:0000256" key="2">
    <source>
        <dbReference type="ARBA" id="ARBA00012729"/>
    </source>
</evidence>
<organism evidence="12 13">
    <name type="scientific">Nadsonia fulvescens var. elongata DSM 6958</name>
    <dbReference type="NCBI Taxonomy" id="857566"/>
    <lineage>
        <taxon>Eukaryota</taxon>
        <taxon>Fungi</taxon>
        <taxon>Dikarya</taxon>
        <taxon>Ascomycota</taxon>
        <taxon>Saccharomycotina</taxon>
        <taxon>Dipodascomycetes</taxon>
        <taxon>Dipodascales</taxon>
        <taxon>Dipodascales incertae sedis</taxon>
        <taxon>Nadsonia</taxon>
    </lineage>
</organism>
<evidence type="ECO:0000313" key="13">
    <source>
        <dbReference type="Proteomes" id="UP000095009"/>
    </source>
</evidence>
<dbReference type="GO" id="GO:0005576">
    <property type="term" value="C:extracellular region"/>
    <property type="evidence" value="ECO:0007669"/>
    <property type="project" value="TreeGrafter"/>
</dbReference>
<dbReference type="GO" id="GO:0008843">
    <property type="term" value="F:endochitinase activity"/>
    <property type="evidence" value="ECO:0007669"/>
    <property type="project" value="UniProtKB-EC"/>
</dbReference>
<evidence type="ECO:0000256" key="1">
    <source>
        <dbReference type="ARBA" id="ARBA00000822"/>
    </source>
</evidence>
<reference evidence="12 13" key="1">
    <citation type="journal article" date="2016" name="Proc. Natl. Acad. Sci. U.S.A.">
        <title>Comparative genomics of biotechnologically important yeasts.</title>
        <authorList>
            <person name="Riley R."/>
            <person name="Haridas S."/>
            <person name="Wolfe K.H."/>
            <person name="Lopes M.R."/>
            <person name="Hittinger C.T."/>
            <person name="Goeker M."/>
            <person name="Salamov A.A."/>
            <person name="Wisecaver J.H."/>
            <person name="Long T.M."/>
            <person name="Calvey C.H."/>
            <person name="Aerts A.L."/>
            <person name="Barry K.W."/>
            <person name="Choi C."/>
            <person name="Clum A."/>
            <person name="Coughlan A.Y."/>
            <person name="Deshpande S."/>
            <person name="Douglass A.P."/>
            <person name="Hanson S.J."/>
            <person name="Klenk H.-P."/>
            <person name="LaButti K.M."/>
            <person name="Lapidus A."/>
            <person name="Lindquist E.A."/>
            <person name="Lipzen A.M."/>
            <person name="Meier-Kolthoff J.P."/>
            <person name="Ohm R.A."/>
            <person name="Otillar R.P."/>
            <person name="Pangilinan J.L."/>
            <person name="Peng Y."/>
            <person name="Rokas A."/>
            <person name="Rosa C.A."/>
            <person name="Scheuner C."/>
            <person name="Sibirny A.A."/>
            <person name="Slot J.C."/>
            <person name="Stielow J.B."/>
            <person name="Sun H."/>
            <person name="Kurtzman C.P."/>
            <person name="Blackwell M."/>
            <person name="Grigoriev I.V."/>
            <person name="Jeffries T.W."/>
        </authorList>
    </citation>
    <scope>NUCLEOTIDE SEQUENCE [LARGE SCALE GENOMIC DNA]</scope>
    <source>
        <strain evidence="12 13">DSM 6958</strain>
    </source>
</reference>
<dbReference type="PROSITE" id="PS01095">
    <property type="entry name" value="GH18_1"/>
    <property type="match status" value="1"/>
</dbReference>
<feature type="domain" description="GH18" evidence="11">
    <location>
        <begin position="10"/>
        <end position="292"/>
    </location>
</feature>
<dbReference type="GO" id="GO:0008061">
    <property type="term" value="F:chitin binding"/>
    <property type="evidence" value="ECO:0007669"/>
    <property type="project" value="UniProtKB-KW"/>
</dbReference>
<dbReference type="InterPro" id="IPR017853">
    <property type="entry name" value="GH"/>
</dbReference>
<keyword evidence="4 9" id="KW-0378">Hydrolase</keyword>
<keyword evidence="8" id="KW-0624">Polysaccharide degradation</keyword>
<dbReference type="GO" id="GO:0006032">
    <property type="term" value="P:chitin catabolic process"/>
    <property type="evidence" value="ECO:0007669"/>
    <property type="project" value="UniProtKB-KW"/>
</dbReference>
<evidence type="ECO:0000313" key="12">
    <source>
        <dbReference type="EMBL" id="ODQ67172.1"/>
    </source>
</evidence>
<gene>
    <name evidence="12" type="ORF">NADFUDRAFT_14333</name>
</gene>
<dbReference type="EC" id="3.2.1.14" evidence="2"/>
<keyword evidence="6" id="KW-0119">Carbohydrate metabolism</keyword>
<evidence type="ECO:0000256" key="8">
    <source>
        <dbReference type="ARBA" id="ARBA00023326"/>
    </source>
</evidence>
<dbReference type="GO" id="GO:0000272">
    <property type="term" value="P:polysaccharide catabolic process"/>
    <property type="evidence" value="ECO:0007669"/>
    <property type="project" value="UniProtKB-KW"/>
</dbReference>
<accession>A0A1E3PQI1</accession>
<dbReference type="InterPro" id="IPR001579">
    <property type="entry name" value="Glyco_hydro_18_chit_AS"/>
</dbReference>
<dbReference type="PROSITE" id="PS51910">
    <property type="entry name" value="GH18_2"/>
    <property type="match status" value="1"/>
</dbReference>
<feature type="non-terminal residue" evidence="12">
    <location>
        <position position="1"/>
    </location>
</feature>
<evidence type="ECO:0000256" key="4">
    <source>
        <dbReference type="ARBA" id="ARBA00022801"/>
    </source>
</evidence>
<proteinExistence type="inferred from homology"/>
<evidence type="ECO:0000256" key="5">
    <source>
        <dbReference type="ARBA" id="ARBA00023024"/>
    </source>
</evidence>
<evidence type="ECO:0000256" key="6">
    <source>
        <dbReference type="ARBA" id="ARBA00023277"/>
    </source>
</evidence>
<dbReference type="OrthoDB" id="6020543at2759"/>
<keyword evidence="3" id="KW-0147">Chitin-binding</keyword>
<feature type="non-terminal residue" evidence="12">
    <location>
        <position position="373"/>
    </location>
</feature>
<dbReference type="STRING" id="857566.A0A1E3PQI1"/>
<evidence type="ECO:0000256" key="10">
    <source>
        <dbReference type="RuleBase" id="RU004453"/>
    </source>
</evidence>